<evidence type="ECO:0000256" key="6">
    <source>
        <dbReference type="SAM" id="Phobius"/>
    </source>
</evidence>
<comment type="subcellular location">
    <subcellularLocation>
        <location evidence="1">Membrane</location>
        <topology evidence="1">Multi-pass membrane protein</topology>
    </subcellularLocation>
</comment>
<evidence type="ECO:0000256" key="3">
    <source>
        <dbReference type="ARBA" id="ARBA00022989"/>
    </source>
</evidence>
<proteinExistence type="predicted"/>
<keyword evidence="4 6" id="KW-0472">Membrane</keyword>
<evidence type="ECO:0000256" key="1">
    <source>
        <dbReference type="ARBA" id="ARBA00004141"/>
    </source>
</evidence>
<dbReference type="EMBL" id="BGPR01005836">
    <property type="protein sequence ID" value="GBN13847.1"/>
    <property type="molecule type" value="Genomic_DNA"/>
</dbReference>
<dbReference type="Proteomes" id="UP000499080">
    <property type="component" value="Unassembled WGS sequence"/>
</dbReference>
<dbReference type="Gene3D" id="1.20.1740.10">
    <property type="entry name" value="Amino acid/polyamine transporter I"/>
    <property type="match status" value="1"/>
</dbReference>
<name>A0A4Y2LKH3_ARAVE</name>
<keyword evidence="2 6" id="KW-0812">Transmembrane</keyword>
<reference evidence="7 8" key="1">
    <citation type="journal article" date="2019" name="Sci. Rep.">
        <title>Orb-weaving spider Araneus ventricosus genome elucidates the spidroin gene catalogue.</title>
        <authorList>
            <person name="Kono N."/>
            <person name="Nakamura H."/>
            <person name="Ohtoshi R."/>
            <person name="Moran D.A.P."/>
            <person name="Shinohara A."/>
            <person name="Yoshida Y."/>
            <person name="Fujiwara M."/>
            <person name="Mori M."/>
            <person name="Tomita M."/>
            <person name="Arakawa K."/>
        </authorList>
    </citation>
    <scope>NUCLEOTIDE SEQUENCE [LARGE SCALE GENOMIC DNA]</scope>
</reference>
<dbReference type="FunFam" id="1.20.1740.10:FF:000056">
    <property type="entry name" value="Y+L amino acid transporter 2"/>
    <property type="match status" value="1"/>
</dbReference>
<comment type="caution">
    <text evidence="7">The sequence shown here is derived from an EMBL/GenBank/DDBJ whole genome shotgun (WGS) entry which is preliminary data.</text>
</comment>
<dbReference type="PANTHER" id="PTHR11785:SF531">
    <property type="entry name" value="LARGE NEUTRAL AMINO ACIDS TRANSPORTER SMALL SUBUNIT 1"/>
    <property type="match status" value="1"/>
</dbReference>
<dbReference type="GO" id="GO:0016020">
    <property type="term" value="C:membrane"/>
    <property type="evidence" value="ECO:0007669"/>
    <property type="project" value="UniProtKB-SubCell"/>
</dbReference>
<dbReference type="AlphaFoldDB" id="A0A4Y2LKH3"/>
<dbReference type="GO" id="GO:0015179">
    <property type="term" value="F:L-amino acid transmembrane transporter activity"/>
    <property type="evidence" value="ECO:0007669"/>
    <property type="project" value="TreeGrafter"/>
</dbReference>
<feature type="transmembrane region" description="Helical" evidence="6">
    <location>
        <begin position="102"/>
        <end position="124"/>
    </location>
</feature>
<feature type="region of interest" description="Disordered" evidence="5">
    <location>
        <begin position="1"/>
        <end position="53"/>
    </location>
</feature>
<accession>A0A4Y2LKH3</accession>
<evidence type="ECO:0000256" key="4">
    <source>
        <dbReference type="ARBA" id="ARBA00023136"/>
    </source>
</evidence>
<organism evidence="7 8">
    <name type="scientific">Araneus ventricosus</name>
    <name type="common">Orbweaver spider</name>
    <name type="synonym">Epeira ventricosa</name>
    <dbReference type="NCBI Taxonomy" id="182803"/>
    <lineage>
        <taxon>Eukaryota</taxon>
        <taxon>Metazoa</taxon>
        <taxon>Ecdysozoa</taxon>
        <taxon>Arthropoda</taxon>
        <taxon>Chelicerata</taxon>
        <taxon>Arachnida</taxon>
        <taxon>Araneae</taxon>
        <taxon>Araneomorphae</taxon>
        <taxon>Entelegynae</taxon>
        <taxon>Araneoidea</taxon>
        <taxon>Araneidae</taxon>
        <taxon>Araneus</taxon>
    </lineage>
</organism>
<evidence type="ECO:0000313" key="8">
    <source>
        <dbReference type="Proteomes" id="UP000499080"/>
    </source>
</evidence>
<feature type="transmembrane region" description="Helical" evidence="6">
    <location>
        <begin position="72"/>
        <end position="90"/>
    </location>
</feature>
<keyword evidence="3 6" id="KW-1133">Transmembrane helix</keyword>
<feature type="compositionally biased region" description="Polar residues" evidence="5">
    <location>
        <begin position="40"/>
        <end position="52"/>
    </location>
</feature>
<dbReference type="OrthoDB" id="10062876at2759"/>
<evidence type="ECO:0000256" key="5">
    <source>
        <dbReference type="SAM" id="MobiDB-lite"/>
    </source>
</evidence>
<evidence type="ECO:0000256" key="2">
    <source>
        <dbReference type="ARBA" id="ARBA00022692"/>
    </source>
</evidence>
<dbReference type="PANTHER" id="PTHR11785">
    <property type="entry name" value="AMINO ACID TRANSPORTER"/>
    <property type="match status" value="1"/>
</dbReference>
<dbReference type="InterPro" id="IPR002293">
    <property type="entry name" value="AA/rel_permease1"/>
</dbReference>
<keyword evidence="8" id="KW-1185">Reference proteome</keyword>
<sequence>MGESLPEELSVGRTSHTHTEERKQSHRKLSEMANDAGEKSPQNESMALTTKGSIHEKQPDTGAICLKPKMSLLNGITVIVGSIIGSGIFVSPKGVSKGTGSVGLSLVVWISSGVFSLVGAYCYAELGCMITKTGADYAYIMESFGPFVAFLRLWVECMIVRPCSQAIVALTFSFYVLRPIYPDCEPPDTAIRFLACVCICNVFQPYQRAAVAWWQSRSRELQLQDQILPKIRRVCVPVSRQILFGSNMLPLVLVCEFGVRAPVNKLVLCRSLEREFQPRYRPSHLTEVQNYEVRPKIALVLV</sequence>
<dbReference type="InterPro" id="IPR050598">
    <property type="entry name" value="AminoAcid_Transporter"/>
</dbReference>
<dbReference type="Pfam" id="PF13520">
    <property type="entry name" value="AA_permease_2"/>
    <property type="match status" value="1"/>
</dbReference>
<protein>
    <submittedName>
        <fullName evidence="7">Y+L amino acid transporter 2</fullName>
    </submittedName>
</protein>
<gene>
    <name evidence="7" type="primary">Slc7a6_0</name>
    <name evidence="7" type="ORF">AVEN_151934_1</name>
</gene>
<evidence type="ECO:0000313" key="7">
    <source>
        <dbReference type="EMBL" id="GBN13847.1"/>
    </source>
</evidence>